<proteinExistence type="predicted"/>
<evidence type="ECO:0000256" key="1">
    <source>
        <dbReference type="SAM" id="MobiDB-lite"/>
    </source>
</evidence>
<feature type="compositionally biased region" description="Acidic residues" evidence="1">
    <location>
        <begin position="7"/>
        <end position="16"/>
    </location>
</feature>
<name>A0AAD3YBC9_9TREE</name>
<organism evidence="2 3">
    <name type="scientific">Cutaneotrichosporon spelunceum</name>
    <dbReference type="NCBI Taxonomy" id="1672016"/>
    <lineage>
        <taxon>Eukaryota</taxon>
        <taxon>Fungi</taxon>
        <taxon>Dikarya</taxon>
        <taxon>Basidiomycota</taxon>
        <taxon>Agaricomycotina</taxon>
        <taxon>Tremellomycetes</taxon>
        <taxon>Trichosporonales</taxon>
        <taxon>Trichosporonaceae</taxon>
        <taxon>Cutaneotrichosporon</taxon>
    </lineage>
</organism>
<feature type="compositionally biased region" description="Basic and acidic residues" evidence="1">
    <location>
        <begin position="239"/>
        <end position="257"/>
    </location>
</feature>
<feature type="compositionally biased region" description="Basic and acidic residues" evidence="1">
    <location>
        <begin position="19"/>
        <end position="37"/>
    </location>
</feature>
<gene>
    <name evidence="2" type="ORF">CspeluHIS016_0210290</name>
</gene>
<feature type="region of interest" description="Disordered" evidence="1">
    <location>
        <begin position="89"/>
        <end position="109"/>
    </location>
</feature>
<accession>A0AAD3YBC9</accession>
<comment type="caution">
    <text evidence="2">The sequence shown here is derived from an EMBL/GenBank/DDBJ whole genome shotgun (WGS) entry which is preliminary data.</text>
</comment>
<feature type="region of interest" description="Disordered" evidence="1">
    <location>
        <begin position="1"/>
        <end position="77"/>
    </location>
</feature>
<reference evidence="2" key="1">
    <citation type="journal article" date="2023" name="BMC Genomics">
        <title>Chromosome-level genome assemblies of Cutaneotrichosporon spp. (Trichosporonales, Basidiomycota) reveal imbalanced evolution between nucleotide sequences and chromosome synteny.</title>
        <authorList>
            <person name="Kobayashi Y."/>
            <person name="Kayamori A."/>
            <person name="Aoki K."/>
            <person name="Shiwa Y."/>
            <person name="Matsutani M."/>
            <person name="Fujita N."/>
            <person name="Sugita T."/>
            <person name="Iwasaki W."/>
            <person name="Tanaka N."/>
            <person name="Takashima M."/>
        </authorList>
    </citation>
    <scope>NUCLEOTIDE SEQUENCE</scope>
    <source>
        <strain evidence="2">HIS016</strain>
    </source>
</reference>
<evidence type="ECO:0000313" key="2">
    <source>
        <dbReference type="EMBL" id="GMK55973.1"/>
    </source>
</evidence>
<dbReference type="EMBL" id="BTCM01000002">
    <property type="protein sequence ID" value="GMK55973.1"/>
    <property type="molecule type" value="Genomic_DNA"/>
</dbReference>
<feature type="region of interest" description="Disordered" evidence="1">
    <location>
        <begin position="236"/>
        <end position="272"/>
    </location>
</feature>
<dbReference type="Proteomes" id="UP001222932">
    <property type="component" value="Unassembled WGS sequence"/>
</dbReference>
<evidence type="ECO:0000313" key="3">
    <source>
        <dbReference type="Proteomes" id="UP001222932"/>
    </source>
</evidence>
<sequence length="272" mass="30913">MRSPVLEDNDNFDDFDLSQFDRRATQHRDQEDDKEKSAFPASQLSIHLQEPDDAVRQPGSPCNSQRQATPHHDATDDSPLRAISEIANQSGRLSPHGHTTAVPGSAGARTLKRKLAEVVDNRISMHPAPYNDSFPDQPIFQSTFPEMADDYTEMTNNFNPTEEEEQKAKILEFNNELLHKTMTMSLLVSHSLFATNESTRKKLVDMLAKIRNEEEKHRQNVVKFRRFAELLDSGMKALGSEDHERGDNIEPRMDAKRRMSQAPGDSGPYRQL</sequence>
<reference evidence="2" key="2">
    <citation type="submission" date="2023-06" db="EMBL/GenBank/DDBJ databases">
        <authorList>
            <person name="Kobayashi Y."/>
            <person name="Kayamori A."/>
            <person name="Aoki K."/>
            <person name="Shiwa Y."/>
            <person name="Fujita N."/>
            <person name="Sugita T."/>
            <person name="Iwasaki W."/>
            <person name="Tanaka N."/>
            <person name="Takashima M."/>
        </authorList>
    </citation>
    <scope>NUCLEOTIDE SEQUENCE</scope>
    <source>
        <strain evidence="2">HIS016</strain>
    </source>
</reference>
<dbReference type="AlphaFoldDB" id="A0AAD3YBC9"/>
<protein>
    <submittedName>
        <fullName evidence="2">Uncharacterized protein</fullName>
    </submittedName>
</protein>
<keyword evidence="3" id="KW-1185">Reference proteome</keyword>